<keyword evidence="6" id="KW-0418">Kinase</keyword>
<dbReference type="PANTHER" id="PTHR24421:SF10">
    <property type="entry name" value="NITRATE_NITRITE SENSOR PROTEIN NARQ"/>
    <property type="match status" value="1"/>
</dbReference>
<dbReference type="AlphaFoldDB" id="A0A9W6UTV6"/>
<feature type="domain" description="Histidine kinase" evidence="11">
    <location>
        <begin position="205"/>
        <end position="398"/>
    </location>
</feature>
<dbReference type="Gene3D" id="1.20.5.1930">
    <property type="match status" value="1"/>
</dbReference>
<accession>A0A9W6UTV6</accession>
<evidence type="ECO:0000256" key="6">
    <source>
        <dbReference type="ARBA" id="ARBA00022777"/>
    </source>
</evidence>
<dbReference type="EMBL" id="BSRZ01000001">
    <property type="protein sequence ID" value="GLW62193.1"/>
    <property type="molecule type" value="Genomic_DNA"/>
</dbReference>
<keyword evidence="5" id="KW-0547">Nucleotide-binding</keyword>
<keyword evidence="9" id="KW-0175">Coiled coil</keyword>
<gene>
    <name evidence="12" type="ORF">Arub01_04370</name>
</gene>
<protein>
    <recommendedName>
        <fullName evidence="2">histidine kinase</fullName>
        <ecNumber evidence="2">2.7.13.3</ecNumber>
    </recommendedName>
</protein>
<evidence type="ECO:0000256" key="2">
    <source>
        <dbReference type="ARBA" id="ARBA00012438"/>
    </source>
</evidence>
<feature type="coiled-coil region" evidence="9">
    <location>
        <begin position="177"/>
        <end position="206"/>
    </location>
</feature>
<feature type="transmembrane region" description="Helical" evidence="10">
    <location>
        <begin position="103"/>
        <end position="120"/>
    </location>
</feature>
<name>A0A9W6UTV6_9ACTN</name>
<keyword evidence="8" id="KW-0902">Two-component regulatory system</keyword>
<keyword evidence="7" id="KW-0067">ATP-binding</keyword>
<comment type="catalytic activity">
    <reaction evidence="1">
        <text>ATP + protein L-histidine = ADP + protein N-phospho-L-histidine.</text>
        <dbReference type="EC" id="2.7.13.3"/>
    </reaction>
</comment>
<evidence type="ECO:0000256" key="8">
    <source>
        <dbReference type="ARBA" id="ARBA00023012"/>
    </source>
</evidence>
<dbReference type="InterPro" id="IPR050482">
    <property type="entry name" value="Sensor_HK_TwoCompSys"/>
</dbReference>
<evidence type="ECO:0000256" key="9">
    <source>
        <dbReference type="SAM" id="Coils"/>
    </source>
</evidence>
<evidence type="ECO:0000256" key="3">
    <source>
        <dbReference type="ARBA" id="ARBA00022553"/>
    </source>
</evidence>
<dbReference type="Pfam" id="PF07730">
    <property type="entry name" value="HisKA_3"/>
    <property type="match status" value="1"/>
</dbReference>
<dbReference type="InterPro" id="IPR005467">
    <property type="entry name" value="His_kinase_dom"/>
</dbReference>
<dbReference type="Gene3D" id="3.30.565.10">
    <property type="entry name" value="Histidine kinase-like ATPase, C-terminal domain"/>
    <property type="match status" value="1"/>
</dbReference>
<feature type="transmembrane region" description="Helical" evidence="10">
    <location>
        <begin position="77"/>
        <end position="97"/>
    </location>
</feature>
<dbReference type="SMART" id="SM00387">
    <property type="entry name" value="HATPase_c"/>
    <property type="match status" value="1"/>
</dbReference>
<dbReference type="GO" id="GO:0000155">
    <property type="term" value="F:phosphorelay sensor kinase activity"/>
    <property type="evidence" value="ECO:0007669"/>
    <property type="project" value="InterPro"/>
</dbReference>
<evidence type="ECO:0000259" key="11">
    <source>
        <dbReference type="PROSITE" id="PS50109"/>
    </source>
</evidence>
<evidence type="ECO:0000313" key="13">
    <source>
        <dbReference type="Proteomes" id="UP001165124"/>
    </source>
</evidence>
<dbReference type="InterPro" id="IPR036890">
    <property type="entry name" value="HATPase_C_sf"/>
</dbReference>
<dbReference type="GO" id="GO:0016020">
    <property type="term" value="C:membrane"/>
    <property type="evidence" value="ECO:0007669"/>
    <property type="project" value="InterPro"/>
</dbReference>
<dbReference type="InterPro" id="IPR011712">
    <property type="entry name" value="Sig_transdc_His_kin_sub3_dim/P"/>
</dbReference>
<comment type="caution">
    <text evidence="12">The sequence shown here is derived from an EMBL/GenBank/DDBJ whole genome shotgun (WGS) entry which is preliminary data.</text>
</comment>
<keyword evidence="13" id="KW-1185">Reference proteome</keyword>
<dbReference type="EC" id="2.7.13.3" evidence="2"/>
<proteinExistence type="predicted"/>
<keyword evidence="3" id="KW-0597">Phosphoprotein</keyword>
<keyword evidence="10" id="KW-0812">Transmembrane</keyword>
<dbReference type="Proteomes" id="UP001165124">
    <property type="component" value="Unassembled WGS sequence"/>
</dbReference>
<reference evidence="12" key="1">
    <citation type="submission" date="2023-02" db="EMBL/GenBank/DDBJ databases">
        <title>Actinomadura rubrobrunea NBRC 14622.</title>
        <authorList>
            <person name="Ichikawa N."/>
            <person name="Sato H."/>
            <person name="Tonouchi N."/>
        </authorList>
    </citation>
    <scope>NUCLEOTIDE SEQUENCE</scope>
    <source>
        <strain evidence="12">NBRC 14622</strain>
    </source>
</reference>
<dbReference type="GO" id="GO:0046983">
    <property type="term" value="F:protein dimerization activity"/>
    <property type="evidence" value="ECO:0007669"/>
    <property type="project" value="InterPro"/>
</dbReference>
<dbReference type="PROSITE" id="PS50109">
    <property type="entry name" value="HIS_KIN"/>
    <property type="match status" value="1"/>
</dbReference>
<dbReference type="GO" id="GO:0005524">
    <property type="term" value="F:ATP binding"/>
    <property type="evidence" value="ECO:0007669"/>
    <property type="project" value="UniProtKB-KW"/>
</dbReference>
<evidence type="ECO:0000256" key="4">
    <source>
        <dbReference type="ARBA" id="ARBA00022679"/>
    </source>
</evidence>
<keyword evidence="10" id="KW-1133">Transmembrane helix</keyword>
<evidence type="ECO:0000256" key="10">
    <source>
        <dbReference type="SAM" id="Phobius"/>
    </source>
</evidence>
<evidence type="ECO:0000256" key="1">
    <source>
        <dbReference type="ARBA" id="ARBA00000085"/>
    </source>
</evidence>
<organism evidence="12 13">
    <name type="scientific">Actinomadura rubrobrunea</name>
    <dbReference type="NCBI Taxonomy" id="115335"/>
    <lineage>
        <taxon>Bacteria</taxon>
        <taxon>Bacillati</taxon>
        <taxon>Actinomycetota</taxon>
        <taxon>Actinomycetes</taxon>
        <taxon>Streptosporangiales</taxon>
        <taxon>Thermomonosporaceae</taxon>
        <taxon>Actinomadura</taxon>
    </lineage>
</organism>
<dbReference type="InterPro" id="IPR003594">
    <property type="entry name" value="HATPase_dom"/>
</dbReference>
<dbReference type="SUPFAM" id="SSF55874">
    <property type="entry name" value="ATPase domain of HSP90 chaperone/DNA topoisomerase II/histidine kinase"/>
    <property type="match status" value="1"/>
</dbReference>
<evidence type="ECO:0000256" key="7">
    <source>
        <dbReference type="ARBA" id="ARBA00022840"/>
    </source>
</evidence>
<evidence type="ECO:0000256" key="5">
    <source>
        <dbReference type="ARBA" id="ARBA00022741"/>
    </source>
</evidence>
<evidence type="ECO:0000313" key="12">
    <source>
        <dbReference type="EMBL" id="GLW62193.1"/>
    </source>
</evidence>
<keyword evidence="4" id="KW-0808">Transferase</keyword>
<dbReference type="Pfam" id="PF02518">
    <property type="entry name" value="HATPase_c"/>
    <property type="match status" value="1"/>
</dbReference>
<dbReference type="CDD" id="cd16917">
    <property type="entry name" value="HATPase_UhpB-NarQ-NarX-like"/>
    <property type="match status" value="1"/>
</dbReference>
<keyword evidence="10" id="KW-0472">Membrane</keyword>
<sequence length="411" mass="44208">MGSALPDGTAPDDSMIIERIGGAFSLLMQVRMLVAAITLGLIPAGHVSIKEFVLVAILVIASWQASRRWRVIVPWLLRYPVAALADFVLSFVVLAIGGSSGPFLLATVVTAAIGGLLYGWRGMLVISSLQVAGYYIAFILTMDREGVDLATFQTVLGHPVYYPLVGYAGVALRRLFEEQVRQEIARARAEATAAAVEERARLAREMHDSLAKTLRGIAMAAAALPKWVRRDPERAAAEAEGIAAATAIASREARNLLDELRTDNVTRPLPETLREAVERWAVTSGVTVRCEVDADIDVELRVRYEVLAILSEVLTNVERHAEAASVIVRLLRDGDTATLTISDDGKGFHMGTLEHFARAGHYGLVGLHERAERVGGRLMVSSEPGAGTTVLVRLPTGTTGRTSGQALAEVG</sequence>
<dbReference type="PANTHER" id="PTHR24421">
    <property type="entry name" value="NITRATE/NITRITE SENSOR PROTEIN NARX-RELATED"/>
    <property type="match status" value="1"/>
</dbReference>